<comment type="caution">
    <text evidence="2">The sequence shown here is derived from an EMBL/GenBank/DDBJ whole genome shotgun (WGS) entry which is preliminary data.</text>
</comment>
<dbReference type="Proteomes" id="UP000323000">
    <property type="component" value="Chromosome 4"/>
</dbReference>
<dbReference type="PANTHER" id="PTHR34115:SF6">
    <property type="entry name" value="PROTEIN, PUTATIVE-RELATED"/>
    <property type="match status" value="1"/>
</dbReference>
<reference evidence="3" key="1">
    <citation type="journal article" date="2019" name="Gigascience">
        <title>De novo genome assembly of the endangered Acer yangbiense, a plant species with extremely small populations endemic to Yunnan Province, China.</title>
        <authorList>
            <person name="Yang J."/>
            <person name="Wariss H.M."/>
            <person name="Tao L."/>
            <person name="Zhang R."/>
            <person name="Yun Q."/>
            <person name="Hollingsworth P."/>
            <person name="Dao Z."/>
            <person name="Luo G."/>
            <person name="Guo H."/>
            <person name="Ma Y."/>
            <person name="Sun W."/>
        </authorList>
    </citation>
    <scope>NUCLEOTIDE SEQUENCE [LARGE SCALE GENOMIC DNA]</scope>
    <source>
        <strain evidence="3">cv. Malutang</strain>
    </source>
</reference>
<keyword evidence="1" id="KW-0472">Membrane</keyword>
<feature type="transmembrane region" description="Helical" evidence="1">
    <location>
        <begin position="73"/>
        <end position="91"/>
    </location>
</feature>
<dbReference type="InterPro" id="IPR053258">
    <property type="entry name" value="Ca-permeable_cation_channel"/>
</dbReference>
<accession>A0A5C7I0F7</accession>
<keyword evidence="1" id="KW-1133">Transmembrane helix</keyword>
<keyword evidence="1" id="KW-0812">Transmembrane</keyword>
<sequence>MRSAPRNVEDIEVGRNVKPKRKFRVQQKKRICLCHRNLSRSHTVFKFLIPVLVALLQVDYQSKRLSPFSTHPLNMWVFFAATCSYCLGLLVEKEFQNQCIHGIILSSGALSSISLASIFLPRPVGWLCLGLWTVLPIMLAKHSIKQTYEWLKHKIKEKSSLGGDRFKTLWGSLRWKNQNLPRETLKLLKFSTINNPYVDSELLELESQKWRLIDHKTTKAASAISNTIFQAKSFLLNATM</sequence>
<evidence type="ECO:0000313" key="3">
    <source>
        <dbReference type="Proteomes" id="UP000323000"/>
    </source>
</evidence>
<protein>
    <submittedName>
        <fullName evidence="2">Uncharacterized protein</fullName>
    </submittedName>
</protein>
<dbReference type="OrthoDB" id="1429550at2759"/>
<gene>
    <name evidence="2" type="ORF">EZV62_009624</name>
</gene>
<keyword evidence="3" id="KW-1185">Reference proteome</keyword>
<evidence type="ECO:0000313" key="2">
    <source>
        <dbReference type="EMBL" id="TXG62630.1"/>
    </source>
</evidence>
<evidence type="ECO:0000256" key="1">
    <source>
        <dbReference type="SAM" id="Phobius"/>
    </source>
</evidence>
<dbReference type="PANTHER" id="PTHR34115">
    <property type="entry name" value="PROTEIN, PUTATIVE-RELATED"/>
    <property type="match status" value="1"/>
</dbReference>
<feature type="transmembrane region" description="Helical" evidence="1">
    <location>
        <begin position="98"/>
        <end position="118"/>
    </location>
</feature>
<dbReference type="AlphaFoldDB" id="A0A5C7I0F7"/>
<dbReference type="EMBL" id="VAHF01000004">
    <property type="protein sequence ID" value="TXG62630.1"/>
    <property type="molecule type" value="Genomic_DNA"/>
</dbReference>
<proteinExistence type="predicted"/>
<feature type="transmembrane region" description="Helical" evidence="1">
    <location>
        <begin position="43"/>
        <end position="61"/>
    </location>
</feature>
<organism evidence="2 3">
    <name type="scientific">Acer yangbiense</name>
    <dbReference type="NCBI Taxonomy" id="1000413"/>
    <lineage>
        <taxon>Eukaryota</taxon>
        <taxon>Viridiplantae</taxon>
        <taxon>Streptophyta</taxon>
        <taxon>Embryophyta</taxon>
        <taxon>Tracheophyta</taxon>
        <taxon>Spermatophyta</taxon>
        <taxon>Magnoliopsida</taxon>
        <taxon>eudicotyledons</taxon>
        <taxon>Gunneridae</taxon>
        <taxon>Pentapetalae</taxon>
        <taxon>rosids</taxon>
        <taxon>malvids</taxon>
        <taxon>Sapindales</taxon>
        <taxon>Sapindaceae</taxon>
        <taxon>Hippocastanoideae</taxon>
        <taxon>Acereae</taxon>
        <taxon>Acer</taxon>
    </lineage>
</organism>
<name>A0A5C7I0F7_9ROSI</name>